<sequence length="185" mass="20215">MTDSNSISNDLANKKFIEADAGDGTTREEQYLHGAQLLACVISLALNMFLVGLDQTIVSTVLTEVSNDFHSFDKVSWAATGFLLPLTVFTAIWGKLSIAFGRKYLLLATLIFEAGSLMCALSQNMNTFIGGRVIAGIGGSCIQSLCFIIIAEVVNINLLKSCDFQQSDQPLEHQLAFCLEFNQYE</sequence>
<evidence type="ECO:0000313" key="2">
    <source>
        <dbReference type="Proteomes" id="UP001152531"/>
    </source>
</evidence>
<reference evidence="1" key="1">
    <citation type="submission" date="2022-06" db="EMBL/GenBank/DDBJ databases">
        <authorList>
            <person name="Legras J.-L."/>
            <person name="Devillers H."/>
            <person name="Grondin C."/>
        </authorList>
    </citation>
    <scope>NUCLEOTIDE SEQUENCE</scope>
    <source>
        <strain evidence="1">CLIB 1444</strain>
    </source>
</reference>
<keyword evidence="2" id="KW-1185">Reference proteome</keyword>
<proteinExistence type="predicted"/>
<evidence type="ECO:0000313" key="1">
    <source>
        <dbReference type="EMBL" id="CAH6723995.1"/>
    </source>
</evidence>
<comment type="caution">
    <text evidence="1">The sequence shown here is derived from an EMBL/GenBank/DDBJ whole genome shotgun (WGS) entry which is preliminary data.</text>
</comment>
<accession>A0ACA9YGK0</accession>
<gene>
    <name evidence="1" type="ORF">CLIB1444_26S00144</name>
</gene>
<name>A0ACA9YGK0_9ASCO</name>
<protein>
    <submittedName>
        <fullName evidence="1">Uncharacterized protein</fullName>
    </submittedName>
</protein>
<dbReference type="Proteomes" id="UP001152531">
    <property type="component" value="Unassembled WGS sequence"/>
</dbReference>
<dbReference type="EMBL" id="CALSDN010000026">
    <property type="protein sequence ID" value="CAH6723995.1"/>
    <property type="molecule type" value="Genomic_DNA"/>
</dbReference>
<organism evidence="1 2">
    <name type="scientific">[Candida] jaroonii</name>
    <dbReference type="NCBI Taxonomy" id="467808"/>
    <lineage>
        <taxon>Eukaryota</taxon>
        <taxon>Fungi</taxon>
        <taxon>Dikarya</taxon>
        <taxon>Ascomycota</taxon>
        <taxon>Saccharomycotina</taxon>
        <taxon>Pichiomycetes</taxon>
        <taxon>Debaryomycetaceae</taxon>
        <taxon>Yamadazyma</taxon>
    </lineage>
</organism>